<evidence type="ECO:0008006" key="4">
    <source>
        <dbReference type="Google" id="ProtNLM"/>
    </source>
</evidence>
<dbReference type="Proteomes" id="UP000813824">
    <property type="component" value="Unassembled WGS sequence"/>
</dbReference>
<name>A0A8K0UJ47_9AGAR</name>
<protein>
    <recommendedName>
        <fullName evidence="4">Transmembrane protein</fullName>
    </recommendedName>
</protein>
<dbReference type="OrthoDB" id="2992074at2759"/>
<evidence type="ECO:0000256" key="1">
    <source>
        <dbReference type="SAM" id="Phobius"/>
    </source>
</evidence>
<keyword evidence="1" id="KW-1133">Transmembrane helix</keyword>
<accession>A0A8K0UJ47</accession>
<feature type="transmembrane region" description="Helical" evidence="1">
    <location>
        <begin position="81"/>
        <end position="100"/>
    </location>
</feature>
<dbReference type="AlphaFoldDB" id="A0A8K0UJ47"/>
<reference evidence="2" key="1">
    <citation type="journal article" date="2021" name="New Phytol.">
        <title>Evolutionary innovations through gain and loss of genes in the ectomycorrhizal Boletales.</title>
        <authorList>
            <person name="Wu G."/>
            <person name="Miyauchi S."/>
            <person name="Morin E."/>
            <person name="Kuo A."/>
            <person name="Drula E."/>
            <person name="Varga T."/>
            <person name="Kohler A."/>
            <person name="Feng B."/>
            <person name="Cao Y."/>
            <person name="Lipzen A."/>
            <person name="Daum C."/>
            <person name="Hundley H."/>
            <person name="Pangilinan J."/>
            <person name="Johnson J."/>
            <person name="Barry K."/>
            <person name="LaButti K."/>
            <person name="Ng V."/>
            <person name="Ahrendt S."/>
            <person name="Min B."/>
            <person name="Choi I.G."/>
            <person name="Park H."/>
            <person name="Plett J.M."/>
            <person name="Magnuson J."/>
            <person name="Spatafora J.W."/>
            <person name="Nagy L.G."/>
            <person name="Henrissat B."/>
            <person name="Grigoriev I.V."/>
            <person name="Yang Z.L."/>
            <person name="Xu J."/>
            <person name="Martin F.M."/>
        </authorList>
    </citation>
    <scope>NUCLEOTIDE SEQUENCE</scope>
    <source>
        <strain evidence="2">KKN 215</strain>
    </source>
</reference>
<gene>
    <name evidence="2" type="ORF">BXZ70DRAFT_374480</name>
</gene>
<keyword evidence="3" id="KW-1185">Reference proteome</keyword>
<dbReference type="EMBL" id="JAEVFJ010000027">
    <property type="protein sequence ID" value="KAH8093969.1"/>
    <property type="molecule type" value="Genomic_DNA"/>
</dbReference>
<evidence type="ECO:0000313" key="3">
    <source>
        <dbReference type="Proteomes" id="UP000813824"/>
    </source>
</evidence>
<proteinExistence type="predicted"/>
<keyword evidence="1" id="KW-0812">Transmembrane</keyword>
<organism evidence="2 3">
    <name type="scientific">Cristinia sonorae</name>
    <dbReference type="NCBI Taxonomy" id="1940300"/>
    <lineage>
        <taxon>Eukaryota</taxon>
        <taxon>Fungi</taxon>
        <taxon>Dikarya</taxon>
        <taxon>Basidiomycota</taxon>
        <taxon>Agaricomycotina</taxon>
        <taxon>Agaricomycetes</taxon>
        <taxon>Agaricomycetidae</taxon>
        <taxon>Agaricales</taxon>
        <taxon>Pleurotineae</taxon>
        <taxon>Stephanosporaceae</taxon>
        <taxon>Cristinia</taxon>
    </lineage>
</organism>
<comment type="caution">
    <text evidence="2">The sequence shown here is derived from an EMBL/GenBank/DDBJ whole genome shotgun (WGS) entry which is preliminary data.</text>
</comment>
<feature type="transmembrane region" description="Helical" evidence="1">
    <location>
        <begin position="12"/>
        <end position="31"/>
    </location>
</feature>
<feature type="transmembrane region" description="Helical" evidence="1">
    <location>
        <begin position="120"/>
        <end position="149"/>
    </location>
</feature>
<keyword evidence="1" id="KW-0472">Membrane</keyword>
<evidence type="ECO:0000313" key="2">
    <source>
        <dbReference type="EMBL" id="KAH8093969.1"/>
    </source>
</evidence>
<feature type="transmembrane region" description="Helical" evidence="1">
    <location>
        <begin position="43"/>
        <end position="69"/>
    </location>
</feature>
<sequence>MSMQPFKKTRYIIYGHILFVALCELGFDFAVAFSNGFEVAERFLFATGIVAASLSTLKVVWACLLLAYNDKPKSNLIFARASFHFYSALIVALSSATISIPFFTKIPAQCDFVTYSDGLAGIWCTWLSVAIGLAWILVILSAASAHLIYRQSYNLNISLDSNIILLDERGSVPLKDSSRRAVV</sequence>